<evidence type="ECO:0000256" key="1">
    <source>
        <dbReference type="ARBA" id="ARBA00029457"/>
    </source>
</evidence>
<reference evidence="4" key="1">
    <citation type="submission" date="2025-08" db="UniProtKB">
        <authorList>
            <consortium name="RefSeq"/>
        </authorList>
    </citation>
    <scope>IDENTIFICATION</scope>
    <source>
        <tissue evidence="4">Sperm</tissue>
    </source>
</reference>
<keyword evidence="2" id="KW-0812">Transmembrane</keyword>
<dbReference type="Proteomes" id="UP001318040">
    <property type="component" value="Unplaced"/>
</dbReference>
<keyword evidence="2" id="KW-0472">Membrane</keyword>
<dbReference type="CTD" id="116938005"/>
<evidence type="ECO:0000313" key="4">
    <source>
        <dbReference type="RefSeq" id="XP_032801057.1"/>
    </source>
</evidence>
<dbReference type="AlphaFoldDB" id="A0AAJ7SKK6"/>
<organism evidence="3 4">
    <name type="scientific">Petromyzon marinus</name>
    <name type="common">Sea lamprey</name>
    <dbReference type="NCBI Taxonomy" id="7757"/>
    <lineage>
        <taxon>Eukaryota</taxon>
        <taxon>Metazoa</taxon>
        <taxon>Chordata</taxon>
        <taxon>Craniata</taxon>
        <taxon>Vertebrata</taxon>
        <taxon>Cyclostomata</taxon>
        <taxon>Hyperoartia</taxon>
        <taxon>Petromyzontiformes</taxon>
        <taxon>Petromyzontidae</taxon>
        <taxon>Petromyzon</taxon>
    </lineage>
</organism>
<dbReference type="KEGG" id="pmrn:116938005"/>
<evidence type="ECO:0000256" key="2">
    <source>
        <dbReference type="SAM" id="Phobius"/>
    </source>
</evidence>
<feature type="transmembrane region" description="Helical" evidence="2">
    <location>
        <begin position="38"/>
        <end position="65"/>
    </location>
</feature>
<comment type="similarity">
    <text evidence="1">Belongs to the C19orf12 family.</text>
</comment>
<evidence type="ECO:0000313" key="3">
    <source>
        <dbReference type="Proteomes" id="UP001318040"/>
    </source>
</evidence>
<protein>
    <submittedName>
        <fullName evidence="4">Protein C19orf12 homolog</fullName>
    </submittedName>
</protein>
<gene>
    <name evidence="4" type="primary">CUNH19orf12</name>
</gene>
<keyword evidence="3" id="KW-1185">Reference proteome</keyword>
<sequence>MVLRVDEMMEVVSTLARQRGVQVALSQAGKGAIVTGGIALLGGLIAGPVGIAAGGALGGLVGMAVTRGTFRPLHEVLAELPEPERRRLAEAAAGAVGGLEWSDAAQLLALLAARAPPETLGPPCWAPCWSS</sequence>
<dbReference type="RefSeq" id="XP_032801057.1">
    <property type="nucleotide sequence ID" value="XM_032945166.1"/>
</dbReference>
<proteinExistence type="inferred from homology"/>
<dbReference type="Pfam" id="PF20721">
    <property type="entry name" value="C19orf12"/>
    <property type="match status" value="1"/>
</dbReference>
<name>A0AAJ7SKK6_PETMA</name>
<keyword evidence="2" id="KW-1133">Transmembrane helix</keyword>
<accession>A0AAJ7SKK6</accession>
<dbReference type="InterPro" id="IPR033369">
    <property type="entry name" value="C19orf12"/>
</dbReference>
<dbReference type="PANTHER" id="PTHR31493:SF1">
    <property type="entry name" value="PROTEIN C19ORF12"/>
    <property type="match status" value="1"/>
</dbReference>
<dbReference type="PANTHER" id="PTHR31493">
    <property type="entry name" value="NAZO FAMILY MEMBER"/>
    <property type="match status" value="1"/>
</dbReference>